<proteinExistence type="predicted"/>
<protein>
    <submittedName>
        <fullName evidence="2">Uncharacterized protein</fullName>
    </submittedName>
</protein>
<dbReference type="AlphaFoldDB" id="A0A243QCK1"/>
<feature type="compositionally biased region" description="Basic residues" evidence="1">
    <location>
        <begin position="132"/>
        <end position="148"/>
    </location>
</feature>
<dbReference type="STRING" id="417102.CA982_10020"/>
<name>A0A243QCK1_9ACTN</name>
<comment type="caution">
    <text evidence="2">The sequence shown here is derived from an EMBL/GenBank/DDBJ whole genome shotgun (WGS) entry which is preliminary data.</text>
</comment>
<feature type="compositionally biased region" description="Basic and acidic residues" evidence="1">
    <location>
        <begin position="87"/>
        <end position="96"/>
    </location>
</feature>
<keyword evidence="3" id="KW-1185">Reference proteome</keyword>
<feature type="compositionally biased region" description="Gly residues" evidence="1">
    <location>
        <begin position="26"/>
        <end position="72"/>
    </location>
</feature>
<evidence type="ECO:0000313" key="2">
    <source>
        <dbReference type="EMBL" id="OUC79048.1"/>
    </source>
</evidence>
<organism evidence="2 3">
    <name type="scientific">Gordonia lacunae</name>
    <dbReference type="NCBI Taxonomy" id="417102"/>
    <lineage>
        <taxon>Bacteria</taxon>
        <taxon>Bacillati</taxon>
        <taxon>Actinomycetota</taxon>
        <taxon>Actinomycetes</taxon>
        <taxon>Mycobacteriales</taxon>
        <taxon>Gordoniaceae</taxon>
        <taxon>Gordonia</taxon>
    </lineage>
</organism>
<reference evidence="2 3" key="1">
    <citation type="submission" date="2017-05" db="EMBL/GenBank/DDBJ databases">
        <title>Biotechnological potential of actinobacteria isolated from South African environments.</title>
        <authorList>
            <person name="Le Roes-Hill M."/>
            <person name="Prins A."/>
            <person name="Durrell K.A."/>
        </authorList>
    </citation>
    <scope>NUCLEOTIDE SEQUENCE [LARGE SCALE GENOMIC DNA]</scope>
    <source>
        <strain evidence="2">BS2</strain>
    </source>
</reference>
<evidence type="ECO:0000256" key="1">
    <source>
        <dbReference type="SAM" id="MobiDB-lite"/>
    </source>
</evidence>
<dbReference type="Proteomes" id="UP000194632">
    <property type="component" value="Unassembled WGS sequence"/>
</dbReference>
<dbReference type="EMBL" id="NGFO01000009">
    <property type="protein sequence ID" value="OUC79048.1"/>
    <property type="molecule type" value="Genomic_DNA"/>
</dbReference>
<gene>
    <name evidence="2" type="ORF">CA982_10020</name>
</gene>
<feature type="region of interest" description="Disordered" evidence="1">
    <location>
        <begin position="1"/>
        <end position="165"/>
    </location>
</feature>
<evidence type="ECO:0000313" key="3">
    <source>
        <dbReference type="Proteomes" id="UP000194632"/>
    </source>
</evidence>
<accession>A0A243QCK1</accession>
<sequence>MSCGVRSPTAPPGPGAPRCGERGACRGIGPGGGGSGGPGRRGPGGPGRGPPGWGIPGGGPPGGGTTRVGPCGGWFTTGSGPWSRLPAIRDGRHERSTPGPGSAGTREHDGTSLLQVSRHGHGRCGNSNPRPTPRRRYITRSNYTRRTRSAAGVRRPPQRAPGHCAGIERDIEC</sequence>